<evidence type="ECO:0000259" key="4">
    <source>
        <dbReference type="PROSITE" id="PS51832"/>
    </source>
</evidence>
<dbReference type="PROSITE" id="PS51831">
    <property type="entry name" value="HD"/>
    <property type="match status" value="1"/>
</dbReference>
<dbReference type="Gene3D" id="3.40.50.2300">
    <property type="match status" value="1"/>
</dbReference>
<dbReference type="Pfam" id="PF13487">
    <property type="entry name" value="HD_5"/>
    <property type="match status" value="1"/>
</dbReference>
<dbReference type="SUPFAM" id="SSF109604">
    <property type="entry name" value="HD-domain/PDEase-like"/>
    <property type="match status" value="1"/>
</dbReference>
<dbReference type="CDD" id="cd19920">
    <property type="entry name" value="REC_PA4781-like"/>
    <property type="match status" value="1"/>
</dbReference>
<keyword evidence="6" id="KW-1185">Reference proteome</keyword>
<organism evidence="5 6">
    <name type="scientific">Marinomonas aquiplantarum</name>
    <dbReference type="NCBI Taxonomy" id="491951"/>
    <lineage>
        <taxon>Bacteria</taxon>
        <taxon>Pseudomonadati</taxon>
        <taxon>Pseudomonadota</taxon>
        <taxon>Gammaproteobacteria</taxon>
        <taxon>Oceanospirillales</taxon>
        <taxon>Oceanospirillaceae</taxon>
        <taxon>Marinomonas</taxon>
    </lineage>
</organism>
<dbReference type="EMBL" id="QNRF01000005">
    <property type="protein sequence ID" value="RBO82704.1"/>
    <property type="molecule type" value="Genomic_DNA"/>
</dbReference>
<dbReference type="PROSITE" id="PS50110">
    <property type="entry name" value="RESPONSE_REGULATORY"/>
    <property type="match status" value="1"/>
</dbReference>
<feature type="domain" description="Response regulatory" evidence="2">
    <location>
        <begin position="24"/>
        <end position="139"/>
    </location>
</feature>
<dbReference type="PANTHER" id="PTHR45228">
    <property type="entry name" value="CYCLIC DI-GMP PHOSPHODIESTERASE TM_0186-RELATED"/>
    <property type="match status" value="1"/>
</dbReference>
<feature type="domain" description="HD" evidence="3">
    <location>
        <begin position="181"/>
        <end position="305"/>
    </location>
</feature>
<dbReference type="InterPro" id="IPR011006">
    <property type="entry name" value="CheY-like_superfamily"/>
</dbReference>
<accession>A0A366CZQ9</accession>
<evidence type="ECO:0000259" key="2">
    <source>
        <dbReference type="PROSITE" id="PS50110"/>
    </source>
</evidence>
<comment type="caution">
    <text evidence="5">The sequence shown here is derived from an EMBL/GenBank/DDBJ whole genome shotgun (WGS) entry which is preliminary data.</text>
</comment>
<evidence type="ECO:0000259" key="3">
    <source>
        <dbReference type="PROSITE" id="PS51831"/>
    </source>
</evidence>
<dbReference type="Gene3D" id="1.10.3210.10">
    <property type="entry name" value="Hypothetical protein af1432"/>
    <property type="match status" value="1"/>
</dbReference>
<dbReference type="Pfam" id="PF00072">
    <property type="entry name" value="Response_reg"/>
    <property type="match status" value="1"/>
</dbReference>
<evidence type="ECO:0000256" key="1">
    <source>
        <dbReference type="PROSITE-ProRule" id="PRU00169"/>
    </source>
</evidence>
<dbReference type="CDD" id="cd00077">
    <property type="entry name" value="HDc"/>
    <property type="match status" value="1"/>
</dbReference>
<dbReference type="SMART" id="SM00471">
    <property type="entry name" value="HDc"/>
    <property type="match status" value="1"/>
</dbReference>
<feature type="modified residue" description="4-aspartylphosphate" evidence="1">
    <location>
        <position position="72"/>
    </location>
</feature>
<dbReference type="OrthoDB" id="9816273at2"/>
<protein>
    <submittedName>
        <fullName evidence="5">Putative two-component system response regulator</fullName>
    </submittedName>
</protein>
<dbReference type="PROSITE" id="PS51832">
    <property type="entry name" value="HD_GYP"/>
    <property type="match status" value="1"/>
</dbReference>
<dbReference type="InterPro" id="IPR052020">
    <property type="entry name" value="Cyclic_di-GMP/3'3'-cGAMP_PDE"/>
</dbReference>
<dbReference type="InterPro" id="IPR003607">
    <property type="entry name" value="HD/PDEase_dom"/>
</dbReference>
<dbReference type="AlphaFoldDB" id="A0A366CZQ9"/>
<dbReference type="GO" id="GO:0000160">
    <property type="term" value="P:phosphorelay signal transduction system"/>
    <property type="evidence" value="ECO:0007669"/>
    <property type="project" value="InterPro"/>
</dbReference>
<evidence type="ECO:0000313" key="5">
    <source>
        <dbReference type="EMBL" id="RBO82704.1"/>
    </source>
</evidence>
<dbReference type="RefSeq" id="WP_113874655.1">
    <property type="nucleotide sequence ID" value="NZ_QNRF01000005.1"/>
</dbReference>
<dbReference type="InterPro" id="IPR001789">
    <property type="entry name" value="Sig_transdc_resp-reg_receiver"/>
</dbReference>
<name>A0A366CZQ9_9GAMM</name>
<dbReference type="InterPro" id="IPR037522">
    <property type="entry name" value="HD_GYP_dom"/>
</dbReference>
<proteinExistence type="predicted"/>
<dbReference type="Proteomes" id="UP000252086">
    <property type="component" value="Unassembled WGS sequence"/>
</dbReference>
<dbReference type="InterPro" id="IPR006674">
    <property type="entry name" value="HD_domain"/>
</dbReference>
<keyword evidence="1" id="KW-0597">Phosphoprotein</keyword>
<feature type="domain" description="HD-GYP" evidence="4">
    <location>
        <begin position="159"/>
        <end position="356"/>
    </location>
</feature>
<dbReference type="PANTHER" id="PTHR45228:SF5">
    <property type="entry name" value="CYCLIC DI-GMP PHOSPHODIESTERASE VC_1348-RELATED"/>
    <property type="match status" value="1"/>
</dbReference>
<sequence>MSLHGQKPMNMMTEGIDMLKGKKKVLIVDDVPRNIDLLKGILAEHYQVQVAKSGEAALSVIAASVPDVILLDVMMPGMSGFEVCKRLKSQQQTADIPVIFLTAATDAQNEIEGFRVGAVDFITKPISPMTTLSRVSTHLKLSENDKQNKAIIAARTQQLDEALESAVTMLGEVGHLNDSDTGIHMWRMADYSAALARAAGWDEAQVELLRLAAPMHDTGKVAIPHSILKSPNKLTDEEMEVMKSHTVAGFNILSKSNAPLFQLAAQAALGHHEKWDGSGYPYGLAEEAIPQSARIVAMADVFDALTMERSYKNSWTIEEALAHIERSAGSHFDPELVRLFLSIKDELISIQKKWHLRELEQTN</sequence>
<evidence type="ECO:0000313" key="6">
    <source>
        <dbReference type="Proteomes" id="UP000252086"/>
    </source>
</evidence>
<reference evidence="5 6" key="1">
    <citation type="submission" date="2018-06" db="EMBL/GenBank/DDBJ databases">
        <title>Genomic Encyclopedia of Type Strains, Phase III (KMG-III): the genomes of soil and plant-associated and newly described type strains.</title>
        <authorList>
            <person name="Whitman W."/>
        </authorList>
    </citation>
    <scope>NUCLEOTIDE SEQUENCE [LARGE SCALE GENOMIC DNA]</scope>
    <source>
        <strain evidence="5 6">CECT 7732</strain>
    </source>
</reference>
<dbReference type="GO" id="GO:0008081">
    <property type="term" value="F:phosphoric diester hydrolase activity"/>
    <property type="evidence" value="ECO:0007669"/>
    <property type="project" value="UniProtKB-ARBA"/>
</dbReference>
<dbReference type="SUPFAM" id="SSF52172">
    <property type="entry name" value="CheY-like"/>
    <property type="match status" value="1"/>
</dbReference>
<gene>
    <name evidence="5" type="ORF">DFP76_105176</name>
</gene>
<dbReference type="SMART" id="SM00448">
    <property type="entry name" value="REC"/>
    <property type="match status" value="1"/>
</dbReference>